<accession>A0A0A8Z6S4</accession>
<dbReference type="AlphaFoldDB" id="A0A0A8Z6S4"/>
<feature type="compositionally biased region" description="Basic and acidic residues" evidence="1">
    <location>
        <begin position="42"/>
        <end position="55"/>
    </location>
</feature>
<protein>
    <submittedName>
        <fullName evidence="2">Uncharacterized protein</fullName>
    </submittedName>
</protein>
<evidence type="ECO:0000313" key="2">
    <source>
        <dbReference type="EMBL" id="JAD32465.1"/>
    </source>
</evidence>
<dbReference type="EMBL" id="GBRH01265430">
    <property type="protein sequence ID" value="JAD32465.1"/>
    <property type="molecule type" value="Transcribed_RNA"/>
</dbReference>
<reference evidence="2" key="2">
    <citation type="journal article" date="2015" name="Data Brief">
        <title>Shoot transcriptome of the giant reed, Arundo donax.</title>
        <authorList>
            <person name="Barrero R.A."/>
            <person name="Guerrero F.D."/>
            <person name="Moolhuijzen P."/>
            <person name="Goolsby J.A."/>
            <person name="Tidwell J."/>
            <person name="Bellgard S.E."/>
            <person name="Bellgard M.I."/>
        </authorList>
    </citation>
    <scope>NUCLEOTIDE SEQUENCE</scope>
    <source>
        <tissue evidence="2">Shoot tissue taken approximately 20 cm above the soil surface</tissue>
    </source>
</reference>
<proteinExistence type="predicted"/>
<sequence length="55" mass="6370">MRPEDIQFAEVKDSEFATQKIQNSLRRNAFCPKNLIPTSEDEANKMHEMEKSQAS</sequence>
<name>A0A0A8Z6S4_ARUDO</name>
<feature type="region of interest" description="Disordered" evidence="1">
    <location>
        <begin position="36"/>
        <end position="55"/>
    </location>
</feature>
<organism evidence="2">
    <name type="scientific">Arundo donax</name>
    <name type="common">Giant reed</name>
    <name type="synonym">Donax arundinaceus</name>
    <dbReference type="NCBI Taxonomy" id="35708"/>
    <lineage>
        <taxon>Eukaryota</taxon>
        <taxon>Viridiplantae</taxon>
        <taxon>Streptophyta</taxon>
        <taxon>Embryophyta</taxon>
        <taxon>Tracheophyta</taxon>
        <taxon>Spermatophyta</taxon>
        <taxon>Magnoliopsida</taxon>
        <taxon>Liliopsida</taxon>
        <taxon>Poales</taxon>
        <taxon>Poaceae</taxon>
        <taxon>PACMAD clade</taxon>
        <taxon>Arundinoideae</taxon>
        <taxon>Arundineae</taxon>
        <taxon>Arundo</taxon>
    </lineage>
</organism>
<reference evidence="2" key="1">
    <citation type="submission" date="2014-09" db="EMBL/GenBank/DDBJ databases">
        <authorList>
            <person name="Magalhaes I.L.F."/>
            <person name="Oliveira U."/>
            <person name="Santos F.R."/>
            <person name="Vidigal T.H.D.A."/>
            <person name="Brescovit A.D."/>
            <person name="Santos A.J."/>
        </authorList>
    </citation>
    <scope>NUCLEOTIDE SEQUENCE</scope>
    <source>
        <tissue evidence="2">Shoot tissue taken approximately 20 cm above the soil surface</tissue>
    </source>
</reference>
<evidence type="ECO:0000256" key="1">
    <source>
        <dbReference type="SAM" id="MobiDB-lite"/>
    </source>
</evidence>